<reference evidence="3" key="1">
    <citation type="submission" date="2016-08" db="EMBL/GenBank/DDBJ databases">
        <title>Comparative genomics of Lactococcus lactis strain WFLU12 isolated from the gastrointestinal tract of wild olive flounder (Paralichythys olivaceus).</title>
        <authorList>
            <person name="Nguyen T.L."/>
            <person name="Kim D.-H."/>
        </authorList>
    </citation>
    <scope>NUCLEOTIDE SEQUENCE [LARGE SCALE GENOMIC DNA]</scope>
    <source>
        <strain evidence="3">WFLU12</strain>
    </source>
</reference>
<sequence length="448" mass="50337">MKNLTKNIHKIYFGIAILFGLIFSIGMPFFNEPDGPYHFVVSSNMVGLTPDISKYGEFTVGSGMANQADSYNNGTRFEKYYLTKIQLTSKSKLPRDFSLSPLSYDFWGHLIPAVGVWMGYHIYPSMGVMITVGRLFSMLFYTIITFFIIKNVKRNKLLFTAVLLSPTVLNQNSSLSYDSLGYILFAGLLSILINALDENKIRVKGLILAIILSILSIVGTKQNIWVLLIIFPIVLFSIKNPLSKYQIKSITKPINLIKQNKKVQIGLLLLSLAIIIKISISLTSKFGGIIHVARRFFMTFIHQYGDNLTTASIWRSWLTSPYAFYNRMPTWSVVAWNVLIILLLLYEVKYVRSKFVSVSAAVLFVLGIIATYYGFLNYGTGTSSFIQGLQGRYFTATLLILGLAVSNKSFRLKVVGSEKYIVGFSFSLIVITNIMLIFNTLITLILGG</sequence>
<feature type="transmembrane region" description="Helical" evidence="1">
    <location>
        <begin position="263"/>
        <end position="282"/>
    </location>
</feature>
<proteinExistence type="predicted"/>
<name>A0A2N5WDJ5_LACLL</name>
<accession>A0A2N5WDJ5</accession>
<dbReference type="Pfam" id="PF09913">
    <property type="entry name" value="DUF2142"/>
    <property type="match status" value="1"/>
</dbReference>
<feature type="transmembrane region" description="Helical" evidence="1">
    <location>
        <begin position="422"/>
        <end position="446"/>
    </location>
</feature>
<dbReference type="EMBL" id="PKRZ01000001">
    <property type="protein sequence ID" value="PLW60257.2"/>
    <property type="molecule type" value="Genomic_DNA"/>
</dbReference>
<protein>
    <submittedName>
        <fullName evidence="2">Putative membrane protein</fullName>
    </submittedName>
</protein>
<keyword evidence="1" id="KW-0472">Membrane</keyword>
<feature type="transmembrane region" description="Helical" evidence="1">
    <location>
        <begin position="12"/>
        <end position="30"/>
    </location>
</feature>
<feature type="transmembrane region" description="Helical" evidence="1">
    <location>
        <begin position="106"/>
        <end position="123"/>
    </location>
</feature>
<dbReference type="Proteomes" id="UP000234865">
    <property type="component" value="Unassembled WGS sequence"/>
</dbReference>
<gene>
    <name evidence="2" type="ORF">CYU10_001219</name>
</gene>
<evidence type="ECO:0000313" key="3">
    <source>
        <dbReference type="Proteomes" id="UP000234865"/>
    </source>
</evidence>
<comment type="caution">
    <text evidence="2">The sequence shown here is derived from an EMBL/GenBank/DDBJ whole genome shotgun (WGS) entry which is preliminary data.</text>
</comment>
<evidence type="ECO:0000313" key="2">
    <source>
        <dbReference type="EMBL" id="PLW60257.2"/>
    </source>
</evidence>
<feature type="transmembrane region" description="Helical" evidence="1">
    <location>
        <begin position="393"/>
        <end position="410"/>
    </location>
</feature>
<dbReference type="AlphaFoldDB" id="A0A2N5WDJ5"/>
<feature type="transmembrane region" description="Helical" evidence="1">
    <location>
        <begin position="328"/>
        <end position="348"/>
    </location>
</feature>
<dbReference type="InterPro" id="IPR018674">
    <property type="entry name" value="DUF2142_membrane"/>
</dbReference>
<feature type="transmembrane region" description="Helical" evidence="1">
    <location>
        <begin position="179"/>
        <end position="196"/>
    </location>
</feature>
<evidence type="ECO:0000256" key="1">
    <source>
        <dbReference type="SAM" id="Phobius"/>
    </source>
</evidence>
<keyword evidence="1" id="KW-0812">Transmembrane</keyword>
<dbReference type="RefSeq" id="WP_029344740.1">
    <property type="nucleotide sequence ID" value="NZ_JNLP01000001.1"/>
</dbReference>
<feature type="transmembrane region" description="Helical" evidence="1">
    <location>
        <begin position="224"/>
        <end position="242"/>
    </location>
</feature>
<organism evidence="2 3">
    <name type="scientific">Lactococcus lactis subsp. lactis</name>
    <name type="common">Streptococcus lactis</name>
    <dbReference type="NCBI Taxonomy" id="1360"/>
    <lineage>
        <taxon>Bacteria</taxon>
        <taxon>Bacillati</taxon>
        <taxon>Bacillota</taxon>
        <taxon>Bacilli</taxon>
        <taxon>Lactobacillales</taxon>
        <taxon>Streptococcaceae</taxon>
        <taxon>Lactococcus</taxon>
    </lineage>
</organism>
<feature type="transmembrane region" description="Helical" evidence="1">
    <location>
        <begin position="201"/>
        <end position="218"/>
    </location>
</feature>
<feature type="transmembrane region" description="Helical" evidence="1">
    <location>
        <begin position="130"/>
        <end position="149"/>
    </location>
</feature>
<feature type="transmembrane region" description="Helical" evidence="1">
    <location>
        <begin position="355"/>
        <end position="373"/>
    </location>
</feature>
<keyword evidence="1" id="KW-1133">Transmembrane helix</keyword>